<name>A0A4R4JK34_PHOLU</name>
<dbReference type="Proteomes" id="UP000295550">
    <property type="component" value="Unassembled WGS sequence"/>
</dbReference>
<evidence type="ECO:0000313" key="1">
    <source>
        <dbReference type="EMBL" id="TDB54182.1"/>
    </source>
</evidence>
<dbReference type="PROSITE" id="PS51642">
    <property type="entry name" value="HEMOPEXIN_2"/>
    <property type="match status" value="1"/>
</dbReference>
<dbReference type="EMBL" id="PUJX01000005">
    <property type="protein sequence ID" value="TDB54182.1"/>
    <property type="molecule type" value="Genomic_DNA"/>
</dbReference>
<dbReference type="InterPro" id="IPR036375">
    <property type="entry name" value="Hemopexin-like_dom_sf"/>
</dbReference>
<dbReference type="Gene3D" id="2.110.10.10">
    <property type="entry name" value="Hemopexin-like domain"/>
    <property type="match status" value="1"/>
</dbReference>
<dbReference type="InterPro" id="IPR018487">
    <property type="entry name" value="Hemopexin-like_repeat"/>
</dbReference>
<evidence type="ECO:0000313" key="2">
    <source>
        <dbReference type="Proteomes" id="UP000295550"/>
    </source>
</evidence>
<dbReference type="SUPFAM" id="SSF50923">
    <property type="entry name" value="Hemopexin-like domain"/>
    <property type="match status" value="1"/>
</dbReference>
<dbReference type="Pfam" id="PF00045">
    <property type="entry name" value="Hemopexin"/>
    <property type="match status" value="1"/>
</dbReference>
<sequence length="59" mass="6647">MTGKYAAFSSNLDAIISWPDIDGNFIYFFKSDSFIRFDPNLNALDAGPIIISNDNNGWR</sequence>
<comment type="caution">
    <text evidence="1">The sequence shown here is derived from an EMBL/GenBank/DDBJ whole genome shotgun (WGS) entry which is preliminary data.</text>
</comment>
<proteinExistence type="predicted"/>
<accession>A0A4R4JK34</accession>
<dbReference type="AlphaFoldDB" id="A0A4R4JK34"/>
<protein>
    <submittedName>
        <fullName evidence="1">Uncharacterized protein</fullName>
    </submittedName>
</protein>
<organism evidence="1 2">
    <name type="scientific">Photorhabdus luminescens subsp. mexicana</name>
    <dbReference type="NCBI Taxonomy" id="2100167"/>
    <lineage>
        <taxon>Bacteria</taxon>
        <taxon>Pseudomonadati</taxon>
        <taxon>Pseudomonadota</taxon>
        <taxon>Gammaproteobacteria</taxon>
        <taxon>Enterobacterales</taxon>
        <taxon>Morganellaceae</taxon>
        <taxon>Photorhabdus</taxon>
    </lineage>
</organism>
<gene>
    <name evidence="1" type="ORF">C5468_06600</name>
</gene>
<reference evidence="1 2" key="1">
    <citation type="journal article" date="2019" name="Int. J. Syst. Evol. Microbiol.">
        <title>Photorhabdus khanii subsp. guanajuatensis subsp. nov., isolated from Heterorhabditis atacamensis, and Photorhabdus luminescens subsp. mexicana subsp. nov., isolated from Heterorhabditis mexicana entomopathogenic nematodes.</title>
        <authorList>
            <person name="Machado R.A.R."/>
            <person name="Bruno P."/>
            <person name="Arce C.C.M."/>
            <person name="Liechti N."/>
            <person name="Kohler A."/>
            <person name="Bernal J."/>
            <person name="Bruggmann R."/>
            <person name="Turlings T.C.J."/>
        </authorList>
    </citation>
    <scope>NUCLEOTIDE SEQUENCE [LARGE SCALE GENOMIC DNA]</scope>
    <source>
        <strain evidence="1 2">MEX47-22</strain>
    </source>
</reference>